<dbReference type="InterPro" id="IPR019587">
    <property type="entry name" value="Polyketide_cyclase/dehydratase"/>
</dbReference>
<accession>A0ABS7G2N7</accession>
<comment type="caution">
    <text evidence="1">The sequence shown here is derived from an EMBL/GenBank/DDBJ whole genome shotgun (WGS) entry which is preliminary data.</text>
</comment>
<evidence type="ECO:0000313" key="1">
    <source>
        <dbReference type="EMBL" id="MBW8486595.1"/>
    </source>
</evidence>
<name>A0ABS7G2N7_9ACTN</name>
<dbReference type="EMBL" id="JAIBOA010000025">
    <property type="protein sequence ID" value="MBW8486595.1"/>
    <property type="molecule type" value="Genomic_DNA"/>
</dbReference>
<reference evidence="1 2" key="1">
    <citation type="submission" date="2021-07" db="EMBL/GenBank/DDBJ databases">
        <title>Actinomadura sp. PM05-2 isolated from lichen.</title>
        <authorList>
            <person name="Somphong A."/>
            <person name="Phongsopitanun W."/>
            <person name="Tanasupawat S."/>
            <person name="Peongsungnone V."/>
        </authorList>
    </citation>
    <scope>NUCLEOTIDE SEQUENCE [LARGE SCALE GENOMIC DNA]</scope>
    <source>
        <strain evidence="1 2">PM05-2</strain>
    </source>
</reference>
<keyword evidence="2" id="KW-1185">Reference proteome</keyword>
<dbReference type="InterPro" id="IPR023393">
    <property type="entry name" value="START-like_dom_sf"/>
</dbReference>
<evidence type="ECO:0000313" key="2">
    <source>
        <dbReference type="Proteomes" id="UP000774570"/>
    </source>
</evidence>
<proteinExistence type="predicted"/>
<gene>
    <name evidence="1" type="ORF">K1Y72_29795</name>
</gene>
<dbReference type="RefSeq" id="WP_220169835.1">
    <property type="nucleotide sequence ID" value="NZ_JAIBOA010000025.1"/>
</dbReference>
<protein>
    <submittedName>
        <fullName evidence="1">SRPBCC family protein</fullName>
    </submittedName>
</protein>
<dbReference type="Gene3D" id="3.30.530.20">
    <property type="match status" value="1"/>
</dbReference>
<dbReference type="SUPFAM" id="SSF55961">
    <property type="entry name" value="Bet v1-like"/>
    <property type="match status" value="1"/>
</dbReference>
<organism evidence="1 2">
    <name type="scientific">Actinomadura parmotrematis</name>
    <dbReference type="NCBI Taxonomy" id="2864039"/>
    <lineage>
        <taxon>Bacteria</taxon>
        <taxon>Bacillati</taxon>
        <taxon>Actinomycetota</taxon>
        <taxon>Actinomycetes</taxon>
        <taxon>Streptosporangiales</taxon>
        <taxon>Thermomonosporaceae</taxon>
        <taxon>Actinomadura</taxon>
    </lineage>
</organism>
<dbReference type="Proteomes" id="UP000774570">
    <property type="component" value="Unassembled WGS sequence"/>
</dbReference>
<dbReference type="Pfam" id="PF10604">
    <property type="entry name" value="Polyketide_cyc2"/>
    <property type="match status" value="1"/>
</dbReference>
<sequence length="139" mass="15046">MEYESERAMPADSRTVFDVASDASALGRWLPADIHVHAIASDLVEGEEAGVAEGVLMRVVPDQLRLEWGTRRTPDYTGWLQVADRADGASSVTVHLSFLGDHPQAHPSGKERNAVQAMLEESLGRLADVVTGRVARAGR</sequence>